<accession>A0A4Q2J0M0</accession>
<keyword evidence="2" id="KW-1185">Reference proteome</keyword>
<comment type="caution">
    <text evidence="1">The sequence shown here is derived from an EMBL/GenBank/DDBJ whole genome shotgun (WGS) entry which is preliminary data.</text>
</comment>
<organism evidence="1 2">
    <name type="scientific">Sphingomonas desiccabilis</name>
    <dbReference type="NCBI Taxonomy" id="429134"/>
    <lineage>
        <taxon>Bacteria</taxon>
        <taxon>Pseudomonadati</taxon>
        <taxon>Pseudomonadota</taxon>
        <taxon>Alphaproteobacteria</taxon>
        <taxon>Sphingomonadales</taxon>
        <taxon>Sphingomonadaceae</taxon>
        <taxon>Sphingomonas</taxon>
    </lineage>
</organism>
<dbReference type="RefSeq" id="WP_129340614.1">
    <property type="nucleotide sequence ID" value="NZ_JACIDD010000001.1"/>
</dbReference>
<gene>
    <name evidence="1" type="ORF">EO081_04010</name>
</gene>
<dbReference type="EMBL" id="SDPT01000001">
    <property type="protein sequence ID" value="RXZ34832.1"/>
    <property type="molecule type" value="Genomic_DNA"/>
</dbReference>
<evidence type="ECO:0000313" key="1">
    <source>
        <dbReference type="EMBL" id="RXZ34832.1"/>
    </source>
</evidence>
<sequence>MTGTTLIDAVRAKLASLVPFRRQVRPAAAASYAPFIDGELQRLAATTRDIVEALQALDPILAGLAEQGGADGRTSSGS</sequence>
<protein>
    <submittedName>
        <fullName evidence="1">Uncharacterized protein</fullName>
    </submittedName>
</protein>
<reference evidence="1 2" key="1">
    <citation type="submission" date="2019-01" db="EMBL/GenBank/DDBJ databases">
        <title>Sphingomonas mucosissima sp. nov. and Sphingomonas desiccabilis sp. nov., from biological soil crusts in the Colorado Plateau, USA.</title>
        <authorList>
            <person name="Zhu D."/>
        </authorList>
    </citation>
    <scope>NUCLEOTIDE SEQUENCE [LARGE SCALE GENOMIC DNA]</scope>
    <source>
        <strain evidence="1 2">CP1D</strain>
    </source>
</reference>
<name>A0A4Q2J0M0_9SPHN</name>
<dbReference type="AlphaFoldDB" id="A0A4Q2J0M0"/>
<proteinExistence type="predicted"/>
<dbReference type="Proteomes" id="UP000292347">
    <property type="component" value="Unassembled WGS sequence"/>
</dbReference>
<evidence type="ECO:0000313" key="2">
    <source>
        <dbReference type="Proteomes" id="UP000292347"/>
    </source>
</evidence>